<dbReference type="Proteomes" id="UP001226434">
    <property type="component" value="Unassembled WGS sequence"/>
</dbReference>
<feature type="transmembrane region" description="Helical" evidence="1">
    <location>
        <begin position="24"/>
        <end position="43"/>
    </location>
</feature>
<accession>A0ABT6RA25</accession>
<dbReference type="Pfam" id="PF14316">
    <property type="entry name" value="DUF4381"/>
    <property type="match status" value="1"/>
</dbReference>
<dbReference type="InterPro" id="IPR025489">
    <property type="entry name" value="DUF4381"/>
</dbReference>
<dbReference type="RefSeq" id="WP_282333503.1">
    <property type="nucleotide sequence ID" value="NZ_JASBRG010000003.1"/>
</dbReference>
<gene>
    <name evidence="2" type="ORF">QJ048_06375</name>
</gene>
<name>A0ABT6RA25_9BACT</name>
<protein>
    <submittedName>
        <fullName evidence="2">DUF4381 domain-containing protein</fullName>
    </submittedName>
</protein>
<keyword evidence="3" id="KW-1185">Reference proteome</keyword>
<evidence type="ECO:0000313" key="2">
    <source>
        <dbReference type="EMBL" id="MDI3319390.1"/>
    </source>
</evidence>
<evidence type="ECO:0000256" key="1">
    <source>
        <dbReference type="SAM" id="Phobius"/>
    </source>
</evidence>
<sequence>MNETQFGQLIEPAPVKFSYSTPGWYVLGALLLLLLIVIAWLFVRHYIRNRYRREAIKSLQEIEGMYAANNNYTDLIYETNMLAKRVAMFTYGRHTVAGLRGEEWINYMNSKWRKKSFNTNDASLLANNVYTFSPPPAEQATLFVSKTKDWIRKHKR</sequence>
<reference evidence="2 3" key="1">
    <citation type="submission" date="2023-05" db="EMBL/GenBank/DDBJ databases">
        <title>Genome sequence of Pinibacter sp. MAH-24.</title>
        <authorList>
            <person name="Huq M.A."/>
        </authorList>
    </citation>
    <scope>NUCLEOTIDE SEQUENCE [LARGE SCALE GENOMIC DNA]</scope>
    <source>
        <strain evidence="2 3">MAH-24</strain>
    </source>
</reference>
<comment type="caution">
    <text evidence="2">The sequence shown here is derived from an EMBL/GenBank/DDBJ whole genome shotgun (WGS) entry which is preliminary data.</text>
</comment>
<keyword evidence="1" id="KW-0472">Membrane</keyword>
<dbReference type="EMBL" id="JASBRG010000003">
    <property type="protein sequence ID" value="MDI3319390.1"/>
    <property type="molecule type" value="Genomic_DNA"/>
</dbReference>
<organism evidence="2 3">
    <name type="scientific">Pinibacter soli</name>
    <dbReference type="NCBI Taxonomy" id="3044211"/>
    <lineage>
        <taxon>Bacteria</taxon>
        <taxon>Pseudomonadati</taxon>
        <taxon>Bacteroidota</taxon>
        <taxon>Chitinophagia</taxon>
        <taxon>Chitinophagales</taxon>
        <taxon>Chitinophagaceae</taxon>
        <taxon>Pinibacter</taxon>
    </lineage>
</organism>
<keyword evidence="1" id="KW-1133">Transmembrane helix</keyword>
<evidence type="ECO:0000313" key="3">
    <source>
        <dbReference type="Proteomes" id="UP001226434"/>
    </source>
</evidence>
<keyword evidence="1" id="KW-0812">Transmembrane</keyword>
<proteinExistence type="predicted"/>